<evidence type="ECO:0000256" key="1">
    <source>
        <dbReference type="SAM" id="MobiDB-lite"/>
    </source>
</evidence>
<evidence type="ECO:0000313" key="2">
    <source>
        <dbReference type="EMBL" id="MEG3437606.1"/>
    </source>
</evidence>
<protein>
    <submittedName>
        <fullName evidence="2">Uncharacterized protein</fullName>
    </submittedName>
</protein>
<name>A0AAW9QS05_9CHRO</name>
<dbReference type="Proteomes" id="UP001328733">
    <property type="component" value="Unassembled WGS sequence"/>
</dbReference>
<sequence length="133" mass="14685">MILLCRPDLPEYATFWGFHVGDRSRGNRHPHDFLRGSIGLSLRGIAGGGDFHRGRLYRSPRGRARYGRGGFGHDRGTVNGFLARGFHDLGVRSQESGVRREEGGRSQESGGKREAGGRRQEAGGRRQEAGGRR</sequence>
<accession>A0AAW9QS05</accession>
<proteinExistence type="predicted"/>
<feature type="region of interest" description="Disordered" evidence="1">
    <location>
        <begin position="92"/>
        <end position="133"/>
    </location>
</feature>
<organism evidence="2 3">
    <name type="scientific">Pannus brasiliensis CCIBt3594</name>
    <dbReference type="NCBI Taxonomy" id="1427578"/>
    <lineage>
        <taxon>Bacteria</taxon>
        <taxon>Bacillati</taxon>
        <taxon>Cyanobacteriota</taxon>
        <taxon>Cyanophyceae</taxon>
        <taxon>Oscillatoriophycideae</taxon>
        <taxon>Chroococcales</taxon>
        <taxon>Microcystaceae</taxon>
        <taxon>Pannus</taxon>
    </lineage>
</organism>
<evidence type="ECO:0000313" key="3">
    <source>
        <dbReference type="Proteomes" id="UP001328733"/>
    </source>
</evidence>
<dbReference type="EMBL" id="JBAFSM010000017">
    <property type="protein sequence ID" value="MEG3437606.1"/>
    <property type="molecule type" value="Genomic_DNA"/>
</dbReference>
<feature type="compositionally biased region" description="Basic and acidic residues" evidence="1">
    <location>
        <begin position="97"/>
        <end position="133"/>
    </location>
</feature>
<dbReference type="RefSeq" id="WP_332865085.1">
    <property type="nucleotide sequence ID" value="NZ_JBAFSM010000017.1"/>
</dbReference>
<keyword evidence="3" id="KW-1185">Reference proteome</keyword>
<dbReference type="AlphaFoldDB" id="A0AAW9QS05"/>
<reference evidence="2 3" key="1">
    <citation type="submission" date="2024-01" db="EMBL/GenBank/DDBJ databases">
        <title>Genomic insights into the taxonomy and metabolism of the cyanobacterium Pannus brasiliensis CCIBt3594.</title>
        <authorList>
            <person name="Machado M."/>
            <person name="Botero N.B."/>
            <person name="Andreote A.P.D."/>
            <person name="Feitosa A.M.T."/>
            <person name="Popin R."/>
            <person name="Sivonen K."/>
            <person name="Fiore M.F."/>
        </authorList>
    </citation>
    <scope>NUCLEOTIDE SEQUENCE [LARGE SCALE GENOMIC DNA]</scope>
    <source>
        <strain evidence="2 3">CCIBt3594</strain>
    </source>
</reference>
<comment type="caution">
    <text evidence="2">The sequence shown here is derived from an EMBL/GenBank/DDBJ whole genome shotgun (WGS) entry which is preliminary data.</text>
</comment>
<gene>
    <name evidence="2" type="ORF">V0288_10795</name>
</gene>